<organism evidence="1 2">
    <name type="scientific">Colletotrichum truncatum</name>
    <name type="common">Anthracnose fungus</name>
    <name type="synonym">Colletotrichum capsici</name>
    <dbReference type="NCBI Taxonomy" id="5467"/>
    <lineage>
        <taxon>Eukaryota</taxon>
        <taxon>Fungi</taxon>
        <taxon>Dikarya</taxon>
        <taxon>Ascomycota</taxon>
        <taxon>Pezizomycotina</taxon>
        <taxon>Sordariomycetes</taxon>
        <taxon>Hypocreomycetidae</taxon>
        <taxon>Glomerellales</taxon>
        <taxon>Glomerellaceae</taxon>
        <taxon>Colletotrichum</taxon>
        <taxon>Colletotrichum truncatum species complex</taxon>
    </lineage>
</organism>
<evidence type="ECO:0000313" key="2">
    <source>
        <dbReference type="Proteomes" id="UP000805649"/>
    </source>
</evidence>
<name>A0ACC3YD01_COLTU</name>
<sequence>MKFTIVAIIAAALAAASPTANYQRRKTCPANGTLPPNYVKPSMIVNVSKKLPNVPFGKTQKPLITPGDFCAIFNLELPPSATDKICQLVFKFPDNKQTSNPFYYQTGKNGGHFSFTGYAIGAGATAKTTYKQQPAAGPNPPSPPAVLAPGNAYIINSAPCGLPAGLTKPVTVSGMLCSSDTTFNFLNSDATCPIGFFVELLDMN</sequence>
<dbReference type="EMBL" id="VUJX02000015">
    <property type="protein sequence ID" value="KAL0929719.1"/>
    <property type="molecule type" value="Genomic_DNA"/>
</dbReference>
<protein>
    <submittedName>
        <fullName evidence="1">Uncharacterized protein</fullName>
    </submittedName>
</protein>
<dbReference type="Proteomes" id="UP000805649">
    <property type="component" value="Unassembled WGS sequence"/>
</dbReference>
<gene>
    <name evidence="1" type="ORF">CTRU02_215362</name>
</gene>
<accession>A0ACC3YD01</accession>
<comment type="caution">
    <text evidence="1">The sequence shown here is derived from an EMBL/GenBank/DDBJ whole genome shotgun (WGS) entry which is preliminary data.</text>
</comment>
<reference evidence="1 2" key="1">
    <citation type="journal article" date="2020" name="Phytopathology">
        <title>Genome Sequence Resources of Colletotrichum truncatum, C. plurivorum, C. musicola, and C. sojae: Four Species Pathogenic to Soybean (Glycine max).</title>
        <authorList>
            <person name="Rogerio F."/>
            <person name="Boufleur T.R."/>
            <person name="Ciampi-Guillardi M."/>
            <person name="Sukno S.A."/>
            <person name="Thon M.R."/>
            <person name="Massola Junior N.S."/>
            <person name="Baroncelli R."/>
        </authorList>
    </citation>
    <scope>NUCLEOTIDE SEQUENCE [LARGE SCALE GENOMIC DNA]</scope>
    <source>
        <strain evidence="1 2">CMES1059</strain>
    </source>
</reference>
<evidence type="ECO:0000313" key="1">
    <source>
        <dbReference type="EMBL" id="KAL0929719.1"/>
    </source>
</evidence>
<keyword evidence="2" id="KW-1185">Reference proteome</keyword>
<proteinExistence type="predicted"/>